<keyword evidence="14" id="KW-1185">Reference proteome</keyword>
<keyword evidence="4 10" id="KW-0863">Zinc-finger</keyword>
<dbReference type="SUPFAM" id="SSF57667">
    <property type="entry name" value="beta-beta-alpha zinc fingers"/>
    <property type="match status" value="5"/>
</dbReference>
<feature type="domain" description="C2H2-type" evidence="12">
    <location>
        <begin position="383"/>
        <end position="410"/>
    </location>
</feature>
<feature type="domain" description="C2H2-type" evidence="12">
    <location>
        <begin position="230"/>
        <end position="257"/>
    </location>
</feature>
<dbReference type="PANTHER" id="PTHR24408:SF58">
    <property type="entry name" value="TRANSCRIPTION FACTOR (TFIIIA), PUTATIVE (AFU_ORTHOLOGUE AFUA_1G05150)-RELATED"/>
    <property type="match status" value="1"/>
</dbReference>
<dbReference type="FunFam" id="3.30.160.60:FF:000100">
    <property type="entry name" value="Zinc finger 45-like"/>
    <property type="match status" value="2"/>
</dbReference>
<keyword evidence="9" id="KW-0539">Nucleus</keyword>
<reference evidence="15" key="1">
    <citation type="submission" date="2025-04" db="UniProtKB">
        <authorList>
            <consortium name="RefSeq"/>
        </authorList>
    </citation>
    <scope>IDENTIFICATION</scope>
    <source>
        <tissue evidence="15">Whole insect</tissue>
    </source>
</reference>
<dbReference type="InterPro" id="IPR013087">
    <property type="entry name" value="Znf_C2H2_type"/>
</dbReference>
<organism evidence="15">
    <name type="scientific">Diabrotica virgifera virgifera</name>
    <name type="common">western corn rootworm</name>
    <dbReference type="NCBI Taxonomy" id="50390"/>
    <lineage>
        <taxon>Eukaryota</taxon>
        <taxon>Metazoa</taxon>
        <taxon>Ecdysozoa</taxon>
        <taxon>Arthropoda</taxon>
        <taxon>Hexapoda</taxon>
        <taxon>Insecta</taxon>
        <taxon>Pterygota</taxon>
        <taxon>Neoptera</taxon>
        <taxon>Endopterygota</taxon>
        <taxon>Coleoptera</taxon>
        <taxon>Polyphaga</taxon>
        <taxon>Cucujiformia</taxon>
        <taxon>Chrysomeloidea</taxon>
        <taxon>Chrysomelidae</taxon>
        <taxon>Galerucinae</taxon>
        <taxon>Diabroticina</taxon>
        <taxon>Diabroticites</taxon>
        <taxon>Diabrotica</taxon>
    </lineage>
</organism>
<dbReference type="FunFam" id="3.30.160.60:FF:000322">
    <property type="entry name" value="GDNF-inducible zinc finger protein 1"/>
    <property type="match status" value="1"/>
</dbReference>
<dbReference type="AlphaFoldDB" id="A0A6P7GFX4"/>
<feature type="domain" description="C2H2-type" evidence="12">
    <location>
        <begin position="85"/>
        <end position="113"/>
    </location>
</feature>
<evidence type="ECO:0000313" key="13">
    <source>
        <dbReference type="EnsemblMetazoa" id="XP_028142895.1"/>
    </source>
</evidence>
<dbReference type="GO" id="GO:0005634">
    <property type="term" value="C:nucleus"/>
    <property type="evidence" value="ECO:0007669"/>
    <property type="project" value="UniProtKB-SubCell"/>
</dbReference>
<dbReference type="SMART" id="SM00355">
    <property type="entry name" value="ZnF_C2H2"/>
    <property type="match status" value="10"/>
</dbReference>
<dbReference type="PROSITE" id="PS50157">
    <property type="entry name" value="ZINC_FINGER_C2H2_2"/>
    <property type="match status" value="9"/>
</dbReference>
<evidence type="ECO:0000256" key="8">
    <source>
        <dbReference type="ARBA" id="ARBA00023163"/>
    </source>
</evidence>
<evidence type="ECO:0000256" key="11">
    <source>
        <dbReference type="SAM" id="MobiDB-lite"/>
    </source>
</evidence>
<evidence type="ECO:0000256" key="10">
    <source>
        <dbReference type="PROSITE-ProRule" id="PRU00042"/>
    </source>
</evidence>
<dbReference type="FunFam" id="3.30.160.60:FF:000110">
    <property type="entry name" value="Zinc finger protein-like"/>
    <property type="match status" value="1"/>
</dbReference>
<feature type="domain" description="C2H2-type" evidence="12">
    <location>
        <begin position="173"/>
        <end position="201"/>
    </location>
</feature>
<accession>A0A6P7GFX4</accession>
<keyword evidence="8" id="KW-0804">Transcription</keyword>
<dbReference type="Proteomes" id="UP001652700">
    <property type="component" value="Unplaced"/>
</dbReference>
<evidence type="ECO:0000256" key="7">
    <source>
        <dbReference type="ARBA" id="ARBA00023125"/>
    </source>
</evidence>
<keyword evidence="3" id="KW-0677">Repeat</keyword>
<feature type="domain" description="C2H2-type" evidence="12">
    <location>
        <begin position="202"/>
        <end position="229"/>
    </location>
</feature>
<keyword evidence="5" id="KW-0862">Zinc</keyword>
<feature type="region of interest" description="Disordered" evidence="11">
    <location>
        <begin position="131"/>
        <end position="160"/>
    </location>
</feature>
<dbReference type="GO" id="GO:0000981">
    <property type="term" value="F:DNA-binding transcription factor activity, RNA polymerase II-specific"/>
    <property type="evidence" value="ECO:0007669"/>
    <property type="project" value="TreeGrafter"/>
</dbReference>
<evidence type="ECO:0000259" key="12">
    <source>
        <dbReference type="PROSITE" id="PS50157"/>
    </source>
</evidence>
<dbReference type="GO" id="GO:0008270">
    <property type="term" value="F:zinc ion binding"/>
    <property type="evidence" value="ECO:0007669"/>
    <property type="project" value="UniProtKB-KW"/>
</dbReference>
<dbReference type="OrthoDB" id="6077919at2759"/>
<dbReference type="KEGG" id="dvv:114336733"/>
<proteinExistence type="predicted"/>
<dbReference type="PROSITE" id="PS00028">
    <property type="entry name" value="ZINC_FINGER_C2H2_1"/>
    <property type="match status" value="9"/>
</dbReference>
<sequence length="444" mass="52469">MEFDEFCCVCVQRDLHLESIENVDENEIKYSEKLCLCDNNQEWKREYKICLNCVAQLNLAYNFIQACVKSKELRTSIETAQQKAYPCDQCNKKFLQKSSLLTHIIIIHNEQKAEESEQPFNSQDNTIETNEDKVGECVTNEEKTEGNNYSSEEEEEQPKPVLKKKYNKLKVPLTCEYCGKNFNRRQHYTAHIRAKHTFEKPYKCDLCDAKFTNSHNLLVHKRNHNNEKPFVCSYCGKCFVCSGDLYHHSKIHLNKREYKCNLCDKSFNTTSILRTHKICMHVEPKDWKYICKYCEKRFPINSSLVTHMKRHEGIKEVDCHICDKKFFDKSELSKHFRSHNNERPFKCNLCQDKEYKNHYGLKKHLKIIHNIGSINIPKPEKKFACPLCSKSFAFNNKLQKHLCTHTGIKPFKCLHCDKRFIENYYMKMHLKKKHNIDSSTAEVG</sequence>
<dbReference type="GO" id="GO:0043565">
    <property type="term" value="F:sequence-specific DNA binding"/>
    <property type="evidence" value="ECO:0007669"/>
    <property type="project" value="TreeGrafter"/>
</dbReference>
<evidence type="ECO:0000256" key="2">
    <source>
        <dbReference type="ARBA" id="ARBA00022723"/>
    </source>
</evidence>
<protein>
    <submittedName>
        <fullName evidence="15">Zinc finger protein 43-like</fullName>
    </submittedName>
</protein>
<evidence type="ECO:0000256" key="3">
    <source>
        <dbReference type="ARBA" id="ARBA00022737"/>
    </source>
</evidence>
<dbReference type="RefSeq" id="XP_028142895.1">
    <property type="nucleotide sequence ID" value="XM_028287094.1"/>
</dbReference>
<keyword evidence="2" id="KW-0479">Metal-binding</keyword>
<reference evidence="13" key="2">
    <citation type="submission" date="2025-05" db="UniProtKB">
        <authorList>
            <consortium name="EnsemblMetazoa"/>
        </authorList>
    </citation>
    <scope>IDENTIFICATION</scope>
</reference>
<feature type="domain" description="C2H2-type" evidence="12">
    <location>
        <begin position="289"/>
        <end position="316"/>
    </location>
</feature>
<keyword evidence="6" id="KW-0805">Transcription regulation</keyword>
<evidence type="ECO:0000256" key="1">
    <source>
        <dbReference type="ARBA" id="ARBA00004123"/>
    </source>
</evidence>
<name>A0A6P7GFX4_DIAVI</name>
<dbReference type="GeneID" id="114336733"/>
<dbReference type="InterPro" id="IPR012934">
    <property type="entry name" value="Znf_AD"/>
</dbReference>
<dbReference type="Pfam" id="PF13912">
    <property type="entry name" value="zf-C2H2_6"/>
    <property type="match status" value="2"/>
</dbReference>
<dbReference type="SMART" id="SM00868">
    <property type="entry name" value="zf-AD"/>
    <property type="match status" value="1"/>
</dbReference>
<feature type="domain" description="C2H2-type" evidence="12">
    <location>
        <begin position="317"/>
        <end position="344"/>
    </location>
</feature>
<gene>
    <name evidence="15" type="primary">LOC114336733</name>
</gene>
<feature type="compositionally biased region" description="Basic and acidic residues" evidence="11">
    <location>
        <begin position="131"/>
        <end position="145"/>
    </location>
</feature>
<evidence type="ECO:0000313" key="15">
    <source>
        <dbReference type="RefSeq" id="XP_028142895.1"/>
    </source>
</evidence>
<dbReference type="Gene3D" id="3.30.160.60">
    <property type="entry name" value="Classic Zinc Finger"/>
    <property type="match status" value="9"/>
</dbReference>
<dbReference type="EnsemblMetazoa" id="XM_028287094.2">
    <property type="protein sequence ID" value="XP_028142895.1"/>
    <property type="gene ID" value="LOC114336733"/>
</dbReference>
<feature type="domain" description="C2H2-type" evidence="12">
    <location>
        <begin position="258"/>
        <end position="286"/>
    </location>
</feature>
<evidence type="ECO:0000256" key="4">
    <source>
        <dbReference type="ARBA" id="ARBA00022771"/>
    </source>
</evidence>
<feature type="domain" description="C2H2-type" evidence="12">
    <location>
        <begin position="411"/>
        <end position="439"/>
    </location>
</feature>
<dbReference type="Pfam" id="PF00096">
    <property type="entry name" value="zf-C2H2"/>
    <property type="match status" value="5"/>
</dbReference>
<evidence type="ECO:0000313" key="14">
    <source>
        <dbReference type="Proteomes" id="UP001652700"/>
    </source>
</evidence>
<dbReference type="PANTHER" id="PTHR24408">
    <property type="entry name" value="ZINC FINGER PROTEIN"/>
    <property type="match status" value="1"/>
</dbReference>
<evidence type="ECO:0000256" key="9">
    <source>
        <dbReference type="ARBA" id="ARBA00023242"/>
    </source>
</evidence>
<dbReference type="InterPro" id="IPR036236">
    <property type="entry name" value="Znf_C2H2_sf"/>
</dbReference>
<evidence type="ECO:0000256" key="6">
    <source>
        <dbReference type="ARBA" id="ARBA00023015"/>
    </source>
</evidence>
<keyword evidence="7" id="KW-0238">DNA-binding</keyword>
<comment type="subcellular location">
    <subcellularLocation>
        <location evidence="1">Nucleus</location>
    </subcellularLocation>
</comment>
<evidence type="ECO:0000256" key="5">
    <source>
        <dbReference type="ARBA" id="ARBA00022833"/>
    </source>
</evidence>
<dbReference type="InParanoid" id="A0A6P7GFX4"/>